<name>A0A2I1H263_9GLOM</name>
<protein>
    <submittedName>
        <fullName evidence="1">Uncharacterized protein</fullName>
    </submittedName>
</protein>
<keyword evidence="2" id="KW-1185">Reference proteome</keyword>
<accession>A0A2I1H263</accession>
<evidence type="ECO:0000313" key="1">
    <source>
        <dbReference type="EMBL" id="PKY52968.1"/>
    </source>
</evidence>
<evidence type="ECO:0000313" key="2">
    <source>
        <dbReference type="Proteomes" id="UP000234323"/>
    </source>
</evidence>
<dbReference type="VEuPathDB" id="FungiDB:RhiirA1_454917"/>
<comment type="caution">
    <text evidence="1">The sequence shown here is derived from an EMBL/GenBank/DDBJ whole genome shotgun (WGS) entry which is preliminary data.</text>
</comment>
<reference evidence="1 2" key="1">
    <citation type="submission" date="2015-10" db="EMBL/GenBank/DDBJ databases">
        <title>Genome analyses suggest a sexual origin of heterokaryosis in a supposedly ancient asexual fungus.</title>
        <authorList>
            <person name="Ropars J."/>
            <person name="Sedzielewska K."/>
            <person name="Noel J."/>
            <person name="Charron P."/>
            <person name="Farinelli L."/>
            <person name="Marton T."/>
            <person name="Kruger M."/>
            <person name="Pelin A."/>
            <person name="Brachmann A."/>
            <person name="Corradi N."/>
        </authorList>
    </citation>
    <scope>NUCLEOTIDE SEQUENCE [LARGE SCALE GENOMIC DNA]</scope>
    <source>
        <strain evidence="1 2">A4</strain>
    </source>
</reference>
<organism evidence="1 2">
    <name type="scientific">Rhizophagus irregularis</name>
    <dbReference type="NCBI Taxonomy" id="588596"/>
    <lineage>
        <taxon>Eukaryota</taxon>
        <taxon>Fungi</taxon>
        <taxon>Fungi incertae sedis</taxon>
        <taxon>Mucoromycota</taxon>
        <taxon>Glomeromycotina</taxon>
        <taxon>Glomeromycetes</taxon>
        <taxon>Glomerales</taxon>
        <taxon>Glomeraceae</taxon>
        <taxon>Rhizophagus</taxon>
    </lineage>
</organism>
<dbReference type="VEuPathDB" id="FungiDB:RhiirFUN_001606"/>
<dbReference type="AlphaFoldDB" id="A0A2I1H263"/>
<sequence>MKDILHAFFDSNMNVSDVDICSWSPVMGKALNGLDWFGYGELCTTALLNFIKILACLEKFYVEMKNVKVTLNYICNKINDIALSYAQTHRRKRKGRDREEHANIEVEGYFGKITGTSHSKKSRILEI</sequence>
<proteinExistence type="predicted"/>
<gene>
    <name evidence="1" type="ORF">RhiirA4_425679</name>
</gene>
<dbReference type="EMBL" id="LLXI01001303">
    <property type="protein sequence ID" value="PKY52968.1"/>
    <property type="molecule type" value="Genomic_DNA"/>
</dbReference>
<dbReference type="Proteomes" id="UP000234323">
    <property type="component" value="Unassembled WGS sequence"/>
</dbReference>